<name>A0A200Q4W6_MACCD</name>
<accession>A0A200Q4W6</accession>
<dbReference type="FunCoup" id="A0A200Q4W6">
    <property type="interactions" value="1969"/>
</dbReference>
<dbReference type="Proteomes" id="UP000195402">
    <property type="component" value="Unassembled WGS sequence"/>
</dbReference>
<sequence>MVDSVANGGNTPSPSPPKQLTPESRSLFVEGISLVLSRWTALQMAIQNEWGGRDSRQKSDQLASDILSWFSKTKEPLYIDDLEDMLFENMALLFNIKLEDGSEEEVAEQLMIIQEECLQGNYESIKKLRVSKNGAQAVSQSRQLVNEDDDESSEDEEASDMVVDEQTQRSNSKTEDTSVDEQRPVEAEDGWCVVPSRRNRGNRRH</sequence>
<dbReference type="OrthoDB" id="263560at2759"/>
<protein>
    <submittedName>
        <fullName evidence="4">Pre-rRNA-processing protein TSR2</fullName>
    </submittedName>
</protein>
<proteinExistence type="inferred from homology"/>
<feature type="compositionally biased region" description="Acidic residues" evidence="3">
    <location>
        <begin position="146"/>
        <end position="163"/>
    </location>
</feature>
<dbReference type="OMA" id="LAKDEWF"/>
<evidence type="ECO:0000256" key="3">
    <source>
        <dbReference type="SAM" id="MobiDB-lite"/>
    </source>
</evidence>
<evidence type="ECO:0000313" key="4">
    <source>
        <dbReference type="EMBL" id="OVA05437.1"/>
    </source>
</evidence>
<keyword evidence="2" id="KW-0698">rRNA processing</keyword>
<evidence type="ECO:0000313" key="5">
    <source>
        <dbReference type="Proteomes" id="UP000195402"/>
    </source>
</evidence>
<dbReference type="STRING" id="56857.A0A200Q4W6"/>
<gene>
    <name evidence="4" type="ORF">BVC80_441g211</name>
</gene>
<dbReference type="InParanoid" id="A0A200Q4W6"/>
<keyword evidence="5" id="KW-1185">Reference proteome</keyword>
<dbReference type="GO" id="GO:0006364">
    <property type="term" value="P:rRNA processing"/>
    <property type="evidence" value="ECO:0007669"/>
    <property type="project" value="UniProtKB-KW"/>
</dbReference>
<feature type="region of interest" description="Disordered" evidence="3">
    <location>
        <begin position="1"/>
        <end position="22"/>
    </location>
</feature>
<comment type="similarity">
    <text evidence="1">Belongs to the TSR2 family.</text>
</comment>
<organism evidence="4 5">
    <name type="scientific">Macleaya cordata</name>
    <name type="common">Five-seeded plume-poppy</name>
    <name type="synonym">Bocconia cordata</name>
    <dbReference type="NCBI Taxonomy" id="56857"/>
    <lineage>
        <taxon>Eukaryota</taxon>
        <taxon>Viridiplantae</taxon>
        <taxon>Streptophyta</taxon>
        <taxon>Embryophyta</taxon>
        <taxon>Tracheophyta</taxon>
        <taxon>Spermatophyta</taxon>
        <taxon>Magnoliopsida</taxon>
        <taxon>Ranunculales</taxon>
        <taxon>Papaveraceae</taxon>
        <taxon>Papaveroideae</taxon>
        <taxon>Macleaya</taxon>
    </lineage>
</organism>
<reference evidence="4 5" key="1">
    <citation type="journal article" date="2017" name="Mol. Plant">
        <title>The Genome of Medicinal Plant Macleaya cordata Provides New Insights into Benzylisoquinoline Alkaloids Metabolism.</title>
        <authorList>
            <person name="Liu X."/>
            <person name="Liu Y."/>
            <person name="Huang P."/>
            <person name="Ma Y."/>
            <person name="Qing Z."/>
            <person name="Tang Q."/>
            <person name="Cao H."/>
            <person name="Cheng P."/>
            <person name="Zheng Y."/>
            <person name="Yuan Z."/>
            <person name="Zhou Y."/>
            <person name="Liu J."/>
            <person name="Tang Z."/>
            <person name="Zhuo Y."/>
            <person name="Zhang Y."/>
            <person name="Yu L."/>
            <person name="Huang J."/>
            <person name="Yang P."/>
            <person name="Peng Q."/>
            <person name="Zhang J."/>
            <person name="Jiang W."/>
            <person name="Zhang Z."/>
            <person name="Lin K."/>
            <person name="Ro D.K."/>
            <person name="Chen X."/>
            <person name="Xiong X."/>
            <person name="Shang Y."/>
            <person name="Huang S."/>
            <person name="Zeng J."/>
        </authorList>
    </citation>
    <scope>NUCLEOTIDE SEQUENCE [LARGE SCALE GENOMIC DNA]</scope>
    <source>
        <strain evidence="5">cv. BLH2017</strain>
        <tissue evidence="4">Root</tissue>
    </source>
</reference>
<comment type="caution">
    <text evidence="4">The sequence shown here is derived from an EMBL/GenBank/DDBJ whole genome shotgun (WGS) entry which is preliminary data.</text>
</comment>
<evidence type="ECO:0000256" key="2">
    <source>
        <dbReference type="ARBA" id="ARBA00022552"/>
    </source>
</evidence>
<feature type="compositionally biased region" description="Basic and acidic residues" evidence="3">
    <location>
        <begin position="172"/>
        <end position="186"/>
    </location>
</feature>
<dbReference type="Pfam" id="PF10273">
    <property type="entry name" value="WGG"/>
    <property type="match status" value="1"/>
</dbReference>
<feature type="region of interest" description="Disordered" evidence="3">
    <location>
        <begin position="137"/>
        <end position="205"/>
    </location>
</feature>
<dbReference type="PANTHER" id="PTHR21250">
    <property type="entry name" value="PRE-RRNA-PROCESSING PROTEIN TSR2 HOMOLOG"/>
    <property type="match status" value="1"/>
</dbReference>
<dbReference type="EMBL" id="MVGT01003118">
    <property type="protein sequence ID" value="OVA05437.1"/>
    <property type="molecule type" value="Genomic_DNA"/>
</dbReference>
<evidence type="ECO:0000256" key="1">
    <source>
        <dbReference type="ARBA" id="ARBA00006524"/>
    </source>
</evidence>
<dbReference type="AlphaFoldDB" id="A0A200Q4W6"/>
<dbReference type="InterPro" id="IPR019398">
    <property type="entry name" value="Pre-rRNA_process_TSR2"/>
</dbReference>